<evidence type="ECO:0000256" key="1">
    <source>
        <dbReference type="SAM" id="MobiDB-lite"/>
    </source>
</evidence>
<sequence length="108" mass="12157">MLSSLSFLAWLLWRVLRKGLATFKAAEEWENLISSQLGDTAVSTAVRGPQPVALFQPVSVTAREFTQGAHQRTLDRAKRRIKRRDQLGQPQLIGDLLSKSQKGDERAR</sequence>
<organism evidence="2 3">
    <name type="scientific">Rothia endophytica</name>
    <dbReference type="NCBI Taxonomy" id="1324766"/>
    <lineage>
        <taxon>Bacteria</taxon>
        <taxon>Bacillati</taxon>
        <taxon>Actinomycetota</taxon>
        <taxon>Actinomycetes</taxon>
        <taxon>Micrococcales</taxon>
        <taxon>Micrococcaceae</taxon>
        <taxon>Rothia</taxon>
    </lineage>
</organism>
<evidence type="ECO:0000313" key="2">
    <source>
        <dbReference type="EMBL" id="GAA4793664.1"/>
    </source>
</evidence>
<comment type="caution">
    <text evidence="2">The sequence shown here is derived from an EMBL/GenBank/DDBJ whole genome shotgun (WGS) entry which is preliminary data.</text>
</comment>
<dbReference type="RefSeq" id="WP_251380073.1">
    <property type="nucleotide sequence ID" value="NZ_BAABKP010000001.1"/>
</dbReference>
<name>A0ABP9BCQ8_9MICC</name>
<keyword evidence="3" id="KW-1185">Reference proteome</keyword>
<dbReference type="EMBL" id="BAABKP010000001">
    <property type="protein sequence ID" value="GAA4793664.1"/>
    <property type="molecule type" value="Genomic_DNA"/>
</dbReference>
<reference evidence="3" key="1">
    <citation type="journal article" date="2019" name="Int. J. Syst. Evol. Microbiol.">
        <title>The Global Catalogue of Microorganisms (GCM) 10K type strain sequencing project: providing services to taxonomists for standard genome sequencing and annotation.</title>
        <authorList>
            <consortium name="The Broad Institute Genomics Platform"/>
            <consortium name="The Broad Institute Genome Sequencing Center for Infectious Disease"/>
            <person name="Wu L."/>
            <person name="Ma J."/>
        </authorList>
    </citation>
    <scope>NUCLEOTIDE SEQUENCE [LARGE SCALE GENOMIC DNA]</scope>
    <source>
        <strain evidence="3">JCM 18541</strain>
    </source>
</reference>
<evidence type="ECO:0000313" key="3">
    <source>
        <dbReference type="Proteomes" id="UP001500187"/>
    </source>
</evidence>
<accession>A0ABP9BCQ8</accession>
<dbReference type="Proteomes" id="UP001500187">
    <property type="component" value="Unassembled WGS sequence"/>
</dbReference>
<gene>
    <name evidence="2" type="ORF">GCM10023352_10510</name>
</gene>
<protein>
    <submittedName>
        <fullName evidence="2">Uncharacterized protein</fullName>
    </submittedName>
</protein>
<proteinExistence type="predicted"/>
<feature type="region of interest" description="Disordered" evidence="1">
    <location>
        <begin position="88"/>
        <end position="108"/>
    </location>
</feature>